<dbReference type="RefSeq" id="XP_060372410.1">
    <property type="nucleotide sequence ID" value="XM_060533008.1"/>
</dbReference>
<organism evidence="1 2">
    <name type="scientific">Colletotrichum tamarilloi</name>
    <dbReference type="NCBI Taxonomy" id="1209934"/>
    <lineage>
        <taxon>Eukaryota</taxon>
        <taxon>Fungi</taxon>
        <taxon>Dikarya</taxon>
        <taxon>Ascomycota</taxon>
        <taxon>Pezizomycotina</taxon>
        <taxon>Sordariomycetes</taxon>
        <taxon>Hypocreomycetidae</taxon>
        <taxon>Glomerellales</taxon>
        <taxon>Glomerellaceae</taxon>
        <taxon>Colletotrichum</taxon>
        <taxon>Colletotrichum acutatum species complex</taxon>
    </lineage>
</organism>
<dbReference type="EMBL" id="MLFU01000308">
    <property type="protein sequence ID" value="KAK1466471.1"/>
    <property type="molecule type" value="Genomic_DNA"/>
</dbReference>
<feature type="non-terminal residue" evidence="1">
    <location>
        <position position="106"/>
    </location>
</feature>
<name>A0ABQ9QGV1_9PEZI</name>
<protein>
    <submittedName>
        <fullName evidence="1">Uncharacterized protein</fullName>
    </submittedName>
</protein>
<accession>A0ABQ9QGV1</accession>
<dbReference type="GeneID" id="85417246"/>
<gene>
    <name evidence="1" type="ORF">CTAM01_17016</name>
</gene>
<sequence length="106" mass="11215">MAEAYRDQPLDKLETTEGYLITPWEARIDTVVEDDAVKATEAIQSGWAVRIATASSARNGVVGYGTATTLPVSLRGGGGVITASRTFGQRTEQNPYVAELAALAEA</sequence>
<evidence type="ECO:0000313" key="2">
    <source>
        <dbReference type="Proteomes" id="UP001227543"/>
    </source>
</evidence>
<keyword evidence="2" id="KW-1185">Reference proteome</keyword>
<reference evidence="1 2" key="1">
    <citation type="submission" date="2016-10" db="EMBL/GenBank/DDBJ databases">
        <title>The genome sequence of Colletotrichum fioriniae PJ7.</title>
        <authorList>
            <person name="Baroncelli R."/>
        </authorList>
    </citation>
    <scope>NUCLEOTIDE SEQUENCE [LARGE SCALE GENOMIC DNA]</scope>
    <source>
        <strain evidence="1 2">Tom-12</strain>
    </source>
</reference>
<evidence type="ECO:0000313" key="1">
    <source>
        <dbReference type="EMBL" id="KAK1466471.1"/>
    </source>
</evidence>
<comment type="caution">
    <text evidence="1">The sequence shown here is derived from an EMBL/GenBank/DDBJ whole genome shotgun (WGS) entry which is preliminary data.</text>
</comment>
<proteinExistence type="predicted"/>
<dbReference type="Proteomes" id="UP001227543">
    <property type="component" value="Unassembled WGS sequence"/>
</dbReference>